<name>A0ABU2BXF1_9ACTN</name>
<keyword evidence="2" id="KW-1185">Reference proteome</keyword>
<reference evidence="1 2" key="1">
    <citation type="submission" date="2023-07" db="EMBL/GenBank/DDBJ databases">
        <title>Sequencing the genomes of 1000 actinobacteria strains.</title>
        <authorList>
            <person name="Klenk H.-P."/>
        </authorList>
    </citation>
    <scope>NUCLEOTIDE SEQUENCE [LARGE SCALE GENOMIC DNA]</scope>
    <source>
        <strain evidence="1 2">DSM 19426</strain>
    </source>
</reference>
<proteinExistence type="predicted"/>
<evidence type="ECO:0000313" key="2">
    <source>
        <dbReference type="Proteomes" id="UP001183648"/>
    </source>
</evidence>
<accession>A0ABU2BXF1</accession>
<dbReference type="RefSeq" id="WP_310302993.1">
    <property type="nucleotide sequence ID" value="NZ_BAAAPS010000010.1"/>
</dbReference>
<comment type="caution">
    <text evidence="1">The sequence shown here is derived from an EMBL/GenBank/DDBJ whole genome shotgun (WGS) entry which is preliminary data.</text>
</comment>
<dbReference type="Proteomes" id="UP001183648">
    <property type="component" value="Unassembled WGS sequence"/>
</dbReference>
<protein>
    <submittedName>
        <fullName evidence="1">Uncharacterized protein</fullName>
    </submittedName>
</protein>
<gene>
    <name evidence="1" type="ORF">J2S63_002626</name>
</gene>
<evidence type="ECO:0000313" key="1">
    <source>
        <dbReference type="EMBL" id="MDR7363073.1"/>
    </source>
</evidence>
<dbReference type="EMBL" id="JAVDYG010000001">
    <property type="protein sequence ID" value="MDR7363073.1"/>
    <property type="molecule type" value="Genomic_DNA"/>
</dbReference>
<sequence length="90" mass="9581">MNGNSSILYTMGMALGRAHDLGYDVSVLVDGQWLHGRIAAEDGTGLVLEQESAAHSVVRLERVSAVTIHAESPYHQEITGARPMPGPRAG</sequence>
<organism evidence="1 2">
    <name type="scientific">Nocardioides marmoribigeumensis</name>
    <dbReference type="NCBI Taxonomy" id="433649"/>
    <lineage>
        <taxon>Bacteria</taxon>
        <taxon>Bacillati</taxon>
        <taxon>Actinomycetota</taxon>
        <taxon>Actinomycetes</taxon>
        <taxon>Propionibacteriales</taxon>
        <taxon>Nocardioidaceae</taxon>
        <taxon>Nocardioides</taxon>
    </lineage>
</organism>